<keyword evidence="6 9" id="KW-0472">Membrane</keyword>
<feature type="transmembrane region" description="Helical" evidence="9">
    <location>
        <begin position="17"/>
        <end position="38"/>
    </location>
</feature>
<dbReference type="EMBL" id="WKFB01000339">
    <property type="protein sequence ID" value="KAF6726227.1"/>
    <property type="molecule type" value="Genomic_DNA"/>
</dbReference>
<dbReference type="Pfam" id="PF00001">
    <property type="entry name" value="7tm_1"/>
    <property type="match status" value="1"/>
</dbReference>
<dbReference type="InterPro" id="IPR000276">
    <property type="entry name" value="GPCR_Rhodpsn"/>
</dbReference>
<dbReference type="PRINTS" id="PR00237">
    <property type="entry name" value="GPCRRHODOPSN"/>
</dbReference>
<keyword evidence="7" id="KW-0675">Receptor</keyword>
<dbReference type="Gene3D" id="1.20.1070.10">
    <property type="entry name" value="Rhodopsin 7-helix transmembrane proteins"/>
    <property type="match status" value="1"/>
</dbReference>
<dbReference type="GO" id="GO:0045028">
    <property type="term" value="F:G protein-coupled purinergic nucleotide receptor activity"/>
    <property type="evidence" value="ECO:0007669"/>
    <property type="project" value="TreeGrafter"/>
</dbReference>
<comment type="subcellular location">
    <subcellularLocation>
        <location evidence="1">Cell membrane</location>
        <topology evidence="1">Multi-pass membrane protein</topology>
    </subcellularLocation>
</comment>
<organism evidence="11 12">
    <name type="scientific">Oryzias melastigma</name>
    <name type="common">Marine medaka</name>
    <dbReference type="NCBI Taxonomy" id="30732"/>
    <lineage>
        <taxon>Eukaryota</taxon>
        <taxon>Metazoa</taxon>
        <taxon>Chordata</taxon>
        <taxon>Craniata</taxon>
        <taxon>Vertebrata</taxon>
        <taxon>Euteleostomi</taxon>
        <taxon>Actinopterygii</taxon>
        <taxon>Neopterygii</taxon>
        <taxon>Teleostei</taxon>
        <taxon>Neoteleostei</taxon>
        <taxon>Acanthomorphata</taxon>
        <taxon>Ovalentaria</taxon>
        <taxon>Atherinomorphae</taxon>
        <taxon>Beloniformes</taxon>
        <taxon>Adrianichthyidae</taxon>
        <taxon>Oryziinae</taxon>
        <taxon>Oryzias</taxon>
    </lineage>
</organism>
<evidence type="ECO:0000256" key="9">
    <source>
        <dbReference type="SAM" id="Phobius"/>
    </source>
</evidence>
<proteinExistence type="predicted"/>
<evidence type="ECO:0000256" key="7">
    <source>
        <dbReference type="ARBA" id="ARBA00023170"/>
    </source>
</evidence>
<accession>A0A834FCV9</accession>
<dbReference type="SUPFAM" id="SSF81321">
    <property type="entry name" value="Family A G protein-coupled receptor-like"/>
    <property type="match status" value="1"/>
</dbReference>
<name>A0A834FCV9_ORYME</name>
<comment type="caution">
    <text evidence="11">The sequence shown here is derived from an EMBL/GenBank/DDBJ whole genome shotgun (WGS) entry which is preliminary data.</text>
</comment>
<dbReference type="AlphaFoldDB" id="A0A834FCV9"/>
<dbReference type="PROSITE" id="PS50262">
    <property type="entry name" value="G_PROTEIN_RECEP_F1_2"/>
    <property type="match status" value="1"/>
</dbReference>
<keyword evidence="3 9" id="KW-0812">Transmembrane</keyword>
<dbReference type="PANTHER" id="PTHR24233:SF3">
    <property type="entry name" value="P2Y PURINOCEPTOR 14"/>
    <property type="match status" value="1"/>
</dbReference>
<reference evidence="11" key="1">
    <citation type="journal article" name="BMC Genomics">
        <title>Long-read sequencing and de novo genome assembly of marine medaka (Oryzias melastigma).</title>
        <authorList>
            <person name="Liang P."/>
            <person name="Saqib H.S.A."/>
            <person name="Ni X."/>
            <person name="Shen Y."/>
        </authorList>
    </citation>
    <scope>NUCLEOTIDE SEQUENCE</scope>
    <source>
        <strain evidence="11">Bigg-433</strain>
    </source>
</reference>
<keyword evidence="8" id="KW-0807">Transducer</keyword>
<dbReference type="PANTHER" id="PTHR24233">
    <property type="entry name" value="P2Y PURINOCEPTOR-RELATED G-PROTEIN COUPLED RECEPTOR"/>
    <property type="match status" value="1"/>
</dbReference>
<dbReference type="GO" id="GO:0005886">
    <property type="term" value="C:plasma membrane"/>
    <property type="evidence" value="ECO:0007669"/>
    <property type="project" value="UniProtKB-SubCell"/>
</dbReference>
<protein>
    <submittedName>
        <fullName evidence="11">P2Y purinoceptor 14</fullName>
    </submittedName>
</protein>
<evidence type="ECO:0000256" key="1">
    <source>
        <dbReference type="ARBA" id="ARBA00004651"/>
    </source>
</evidence>
<evidence type="ECO:0000256" key="6">
    <source>
        <dbReference type="ARBA" id="ARBA00023136"/>
    </source>
</evidence>
<evidence type="ECO:0000259" key="10">
    <source>
        <dbReference type="PROSITE" id="PS50262"/>
    </source>
</evidence>
<evidence type="ECO:0000256" key="5">
    <source>
        <dbReference type="ARBA" id="ARBA00023040"/>
    </source>
</evidence>
<evidence type="ECO:0000256" key="3">
    <source>
        <dbReference type="ARBA" id="ARBA00022692"/>
    </source>
</evidence>
<dbReference type="InterPro" id="IPR017452">
    <property type="entry name" value="GPCR_Rhodpsn_7TM"/>
</dbReference>
<dbReference type="Proteomes" id="UP000646548">
    <property type="component" value="Unassembled WGS sequence"/>
</dbReference>
<keyword evidence="5" id="KW-0297">G-protein coupled receptor</keyword>
<evidence type="ECO:0000256" key="2">
    <source>
        <dbReference type="ARBA" id="ARBA00022475"/>
    </source>
</evidence>
<feature type="domain" description="G-protein coupled receptors family 1 profile" evidence="10">
    <location>
        <begin position="1"/>
        <end position="120"/>
    </location>
</feature>
<gene>
    <name evidence="11" type="ORF">FQA47_002546</name>
</gene>
<evidence type="ECO:0000313" key="12">
    <source>
        <dbReference type="Proteomes" id="UP000646548"/>
    </source>
</evidence>
<evidence type="ECO:0000313" key="11">
    <source>
        <dbReference type="EMBL" id="KAF6726227.1"/>
    </source>
</evidence>
<feature type="transmembrane region" description="Helical" evidence="9">
    <location>
        <begin position="106"/>
        <end position="124"/>
    </location>
</feature>
<sequence length="186" mass="21796">MQMGNCWHYGTTVFTAFLFWMLLPVMVFCYTSIAVQLYKSNRRVQQDSHNICRKSSRSIFSILAMFSVCFVPYHICRVPFNLNLLKPSLFGRNTNFLLYRLKEGTLLLSCLNVCLNPVIYFLMCKTFRESLRRKVSFRKRRAQTASPLQSVSNFCGERSDLQEIRSSRALRKSESNLLEEPNKYVK</sequence>
<feature type="transmembrane region" description="Helical" evidence="9">
    <location>
        <begin position="59"/>
        <end position="80"/>
    </location>
</feature>
<evidence type="ECO:0000256" key="4">
    <source>
        <dbReference type="ARBA" id="ARBA00022989"/>
    </source>
</evidence>
<keyword evidence="4 9" id="KW-1133">Transmembrane helix</keyword>
<evidence type="ECO:0000256" key="8">
    <source>
        <dbReference type="ARBA" id="ARBA00023224"/>
    </source>
</evidence>
<keyword evidence="2" id="KW-1003">Cell membrane</keyword>